<proteinExistence type="inferred from homology"/>
<dbReference type="eggNOG" id="COG4474">
    <property type="taxonomic scope" value="Bacteria"/>
</dbReference>
<sequence length="186" mass="21549">MQRLWVTGYRSYELSVFGENDEKLKVIKYSLKKQLTNFLDDGLEWVITGGQMGIEQWSLEVAQTLKTDYPDLKTALMLPFNDFGQQWNEQNQAKLVQLKGQVDFCEPVSNAPYSGPQQLKQYQQFMLSHTDGALLYYDPEAEGKPSYDYQAIGQYRGQTDYPLNQVDFFELQDVANELAELENLKF</sequence>
<reference evidence="2 3" key="1">
    <citation type="journal article" date="2015" name="Genome Announc.">
        <title>Expanding the biotechnology potential of lactobacilli through comparative genomics of 213 strains and associated genera.</title>
        <authorList>
            <person name="Sun Z."/>
            <person name="Harris H.M."/>
            <person name="McCann A."/>
            <person name="Guo C."/>
            <person name="Argimon S."/>
            <person name="Zhang W."/>
            <person name="Yang X."/>
            <person name="Jeffery I.B."/>
            <person name="Cooney J.C."/>
            <person name="Kagawa T.F."/>
            <person name="Liu W."/>
            <person name="Song Y."/>
            <person name="Salvetti E."/>
            <person name="Wrobel A."/>
            <person name="Rasinkangas P."/>
            <person name="Parkhill J."/>
            <person name="Rea M.C."/>
            <person name="O'Sullivan O."/>
            <person name="Ritari J."/>
            <person name="Douillard F.P."/>
            <person name="Paul Ross R."/>
            <person name="Yang R."/>
            <person name="Briner A.E."/>
            <person name="Felis G.E."/>
            <person name="de Vos W.M."/>
            <person name="Barrangou R."/>
            <person name="Klaenhammer T.R."/>
            <person name="Caufield P.W."/>
            <person name="Cui Y."/>
            <person name="Zhang H."/>
            <person name="O'Toole P.W."/>
        </authorList>
    </citation>
    <scope>NUCLEOTIDE SEQUENCE [LARGE SCALE GENOMIC DNA]</scope>
    <source>
        <strain evidence="2 3">DSM 14340</strain>
    </source>
</reference>
<evidence type="ECO:0000313" key="2">
    <source>
        <dbReference type="EMBL" id="KRL62095.1"/>
    </source>
</evidence>
<dbReference type="OrthoDB" id="2301957at2"/>
<gene>
    <name evidence="2" type="ORF">FC69_GL000967</name>
</gene>
<accession>A0A0R1RYP1</accession>
<evidence type="ECO:0000313" key="3">
    <source>
        <dbReference type="Proteomes" id="UP000051264"/>
    </source>
</evidence>
<dbReference type="RefSeq" id="WP_035438813.1">
    <property type="nucleotide sequence ID" value="NZ_AZEX01000001.1"/>
</dbReference>
<dbReference type="Gene3D" id="3.40.50.450">
    <property type="match status" value="1"/>
</dbReference>
<comment type="similarity">
    <text evidence="1">Belongs to the UPF0398 family.</text>
</comment>
<name>A0A0R1RYP1_9LACO</name>
<comment type="caution">
    <text evidence="2">The sequence shown here is derived from an EMBL/GenBank/DDBJ whole genome shotgun (WGS) entry which is preliminary data.</text>
</comment>
<dbReference type="STRING" id="1423747.FC69_GL000967"/>
<dbReference type="HAMAP" id="MF_01575">
    <property type="entry name" value="UPF0398"/>
    <property type="match status" value="1"/>
</dbReference>
<dbReference type="PANTHER" id="PTHR38440:SF1">
    <property type="entry name" value="UPF0398 PROTEIN SPR0331"/>
    <property type="match status" value="1"/>
</dbReference>
<evidence type="ECO:0000256" key="1">
    <source>
        <dbReference type="HAMAP-Rule" id="MF_01575"/>
    </source>
</evidence>
<dbReference type="EMBL" id="AZEX01000001">
    <property type="protein sequence ID" value="KRL62095.1"/>
    <property type="molecule type" value="Genomic_DNA"/>
</dbReference>
<dbReference type="AlphaFoldDB" id="A0A0R1RYP1"/>
<protein>
    <recommendedName>
        <fullName evidence="1">UPF0398 protein FC69_GL000967</fullName>
    </recommendedName>
</protein>
<dbReference type="Pfam" id="PF06908">
    <property type="entry name" value="YpsA"/>
    <property type="match status" value="1"/>
</dbReference>
<dbReference type="Proteomes" id="UP000051264">
    <property type="component" value="Unassembled WGS sequence"/>
</dbReference>
<dbReference type="PANTHER" id="PTHR38440">
    <property type="entry name" value="UPF0398 PROTEIN YPSA"/>
    <property type="match status" value="1"/>
</dbReference>
<dbReference type="PATRIC" id="fig|1423747.3.peg.988"/>
<dbReference type="InterPro" id="IPR010697">
    <property type="entry name" value="YspA"/>
</dbReference>
<dbReference type="SUPFAM" id="SSF102405">
    <property type="entry name" value="MCP/YpsA-like"/>
    <property type="match status" value="1"/>
</dbReference>
<dbReference type="PIRSF" id="PIRSF021290">
    <property type="entry name" value="DUF1273"/>
    <property type="match status" value="1"/>
</dbReference>
<organism evidence="2 3">
    <name type="scientific">Latilactobacillus fuchuensis DSM 14340 = JCM 11249</name>
    <dbReference type="NCBI Taxonomy" id="1423747"/>
    <lineage>
        <taxon>Bacteria</taxon>
        <taxon>Bacillati</taxon>
        <taxon>Bacillota</taxon>
        <taxon>Bacilli</taxon>
        <taxon>Lactobacillales</taxon>
        <taxon>Lactobacillaceae</taxon>
        <taxon>Latilactobacillus</taxon>
    </lineage>
</organism>
<dbReference type="NCBIfam" id="NF010181">
    <property type="entry name" value="PRK13660.1"/>
    <property type="match status" value="1"/>
</dbReference>